<feature type="region of interest" description="Disordered" evidence="1">
    <location>
        <begin position="83"/>
        <end position="124"/>
    </location>
</feature>
<dbReference type="OrthoDB" id="10471741at2759"/>
<feature type="transmembrane region" description="Helical" evidence="2">
    <location>
        <begin position="12"/>
        <end position="37"/>
    </location>
</feature>
<dbReference type="Proteomes" id="UP000313359">
    <property type="component" value="Unassembled WGS sequence"/>
</dbReference>
<keyword evidence="4" id="KW-1185">Reference proteome</keyword>
<keyword evidence="2" id="KW-0472">Membrane</keyword>
<reference evidence="3" key="1">
    <citation type="journal article" date="2018" name="Genome Biol. Evol.">
        <title>Genomics and development of Lentinus tigrinus, a white-rot wood-decaying mushroom with dimorphic fruiting bodies.</title>
        <authorList>
            <person name="Wu B."/>
            <person name="Xu Z."/>
            <person name="Knudson A."/>
            <person name="Carlson A."/>
            <person name="Chen N."/>
            <person name="Kovaka S."/>
            <person name="LaButti K."/>
            <person name="Lipzen A."/>
            <person name="Pennachio C."/>
            <person name="Riley R."/>
            <person name="Schakwitz W."/>
            <person name="Umezawa K."/>
            <person name="Ohm R.A."/>
            <person name="Grigoriev I.V."/>
            <person name="Nagy L.G."/>
            <person name="Gibbons J."/>
            <person name="Hibbett D."/>
        </authorList>
    </citation>
    <scope>NUCLEOTIDE SEQUENCE [LARGE SCALE GENOMIC DNA]</scope>
    <source>
        <strain evidence="3">ALCF2SS1-6</strain>
    </source>
</reference>
<evidence type="ECO:0000313" key="3">
    <source>
        <dbReference type="EMBL" id="RPD55378.1"/>
    </source>
</evidence>
<feature type="compositionally biased region" description="Polar residues" evidence="1">
    <location>
        <begin position="227"/>
        <end position="242"/>
    </location>
</feature>
<evidence type="ECO:0000256" key="1">
    <source>
        <dbReference type="SAM" id="MobiDB-lite"/>
    </source>
</evidence>
<sequence length="309" mass="32883">MSDPTETVVSTYTTIIVVATVVPLVITGIGLIAVFAYKRRRERDFVPPSLANMPGNMAGNLPTTTPALPVQVRHVRNARSGTLLEWPSSNPGLTSPDASQQVPGTHPTTDPAGGMSNASPNALLDPEARRNVRPELLPTPYNMAYSAAQPLYPVQSQFIPANAAAIPQAQPFLPQPPSSPFPTQLSYMTPQSHPTVPGQTAIGLATPQVQRAVSPRVLMLVNDDASRSTSPSQATDDGSSTLRGPRSIGSFSTVGEPVPQYEPVDSAVLTEEPEQVANLRTLGRQGTMLPRYSQTNPFRRPTVAAPPAQ</sequence>
<keyword evidence="2" id="KW-1133">Transmembrane helix</keyword>
<name>A0A5C2RUJ7_9APHY</name>
<proteinExistence type="predicted"/>
<dbReference type="EMBL" id="ML122296">
    <property type="protein sequence ID" value="RPD55378.1"/>
    <property type="molecule type" value="Genomic_DNA"/>
</dbReference>
<gene>
    <name evidence="3" type="ORF">L227DRAFT_615450</name>
</gene>
<feature type="region of interest" description="Disordered" evidence="1">
    <location>
        <begin position="223"/>
        <end position="260"/>
    </location>
</feature>
<accession>A0A5C2RUJ7</accession>
<keyword evidence="2" id="KW-0812">Transmembrane</keyword>
<feature type="region of interest" description="Disordered" evidence="1">
    <location>
        <begin position="280"/>
        <end position="309"/>
    </location>
</feature>
<feature type="compositionally biased region" description="Polar residues" evidence="1">
    <location>
        <begin position="87"/>
        <end position="108"/>
    </location>
</feature>
<protein>
    <submittedName>
        <fullName evidence="3">Uncharacterized protein</fullName>
    </submittedName>
</protein>
<evidence type="ECO:0000313" key="4">
    <source>
        <dbReference type="Proteomes" id="UP000313359"/>
    </source>
</evidence>
<dbReference type="AlphaFoldDB" id="A0A5C2RUJ7"/>
<organism evidence="3 4">
    <name type="scientific">Lentinus tigrinus ALCF2SS1-6</name>
    <dbReference type="NCBI Taxonomy" id="1328759"/>
    <lineage>
        <taxon>Eukaryota</taxon>
        <taxon>Fungi</taxon>
        <taxon>Dikarya</taxon>
        <taxon>Basidiomycota</taxon>
        <taxon>Agaricomycotina</taxon>
        <taxon>Agaricomycetes</taxon>
        <taxon>Polyporales</taxon>
        <taxon>Polyporaceae</taxon>
        <taxon>Lentinus</taxon>
    </lineage>
</organism>
<evidence type="ECO:0000256" key="2">
    <source>
        <dbReference type="SAM" id="Phobius"/>
    </source>
</evidence>